<dbReference type="Proteomes" id="UP000266183">
    <property type="component" value="Chromosome"/>
</dbReference>
<sequence length="101" mass="11651">MFTTKPQAVPCKTFSLPTNTLLTDEALNLLHDMLTNLPPHELRNTLLELYHNYVRHEHENLPTHFDEMVTHFYCLDNFLKAIVSAQLDKIISDTSGSLPHH</sequence>
<accession>A0A385SIB6</accession>
<proteinExistence type="predicted"/>
<gene>
    <name evidence="1" type="ORF">D4L85_10430</name>
</gene>
<evidence type="ECO:0000313" key="2">
    <source>
        <dbReference type="Proteomes" id="UP000266183"/>
    </source>
</evidence>
<dbReference type="KEGG" id="chk:D4L85_10430"/>
<dbReference type="RefSeq" id="WP_119754263.1">
    <property type="nucleotide sequence ID" value="NZ_CP032382.1"/>
</dbReference>
<reference evidence="2" key="1">
    <citation type="submission" date="2018-09" db="EMBL/GenBank/DDBJ databases">
        <title>Chryseolinea sp. KIS68-18 isolated from soil.</title>
        <authorList>
            <person name="Weon H.-Y."/>
            <person name="Kwon S.-W."/>
            <person name="Lee S.A."/>
        </authorList>
    </citation>
    <scope>NUCLEOTIDE SEQUENCE [LARGE SCALE GENOMIC DNA]</scope>
    <source>
        <strain evidence="2">KIS68-18</strain>
    </source>
</reference>
<keyword evidence="2" id="KW-1185">Reference proteome</keyword>
<dbReference type="AlphaFoldDB" id="A0A385SIB6"/>
<organism evidence="1 2">
    <name type="scientific">Chryseolinea soli</name>
    <dbReference type="NCBI Taxonomy" id="2321403"/>
    <lineage>
        <taxon>Bacteria</taxon>
        <taxon>Pseudomonadati</taxon>
        <taxon>Bacteroidota</taxon>
        <taxon>Cytophagia</taxon>
        <taxon>Cytophagales</taxon>
        <taxon>Fulvivirgaceae</taxon>
        <taxon>Chryseolinea</taxon>
    </lineage>
</organism>
<name>A0A385SIB6_9BACT</name>
<protein>
    <submittedName>
        <fullName evidence="1">Uncharacterized protein</fullName>
    </submittedName>
</protein>
<dbReference type="EMBL" id="CP032382">
    <property type="protein sequence ID" value="AYB30969.1"/>
    <property type="molecule type" value="Genomic_DNA"/>
</dbReference>
<evidence type="ECO:0000313" key="1">
    <source>
        <dbReference type="EMBL" id="AYB30969.1"/>
    </source>
</evidence>
<dbReference type="OrthoDB" id="988815at2"/>